<dbReference type="Proteomes" id="UP000547458">
    <property type="component" value="Unassembled WGS sequence"/>
</dbReference>
<name>A0A846RDX5_9MICC</name>
<dbReference type="RefSeq" id="WP_167990946.1">
    <property type="nucleotide sequence ID" value="NZ_JAATJL010000001.1"/>
</dbReference>
<keyword evidence="2" id="KW-1185">Reference proteome</keyword>
<evidence type="ECO:0008006" key="3">
    <source>
        <dbReference type="Google" id="ProtNLM"/>
    </source>
</evidence>
<gene>
    <name evidence="1" type="ORF">BJ994_000404</name>
</gene>
<evidence type="ECO:0000313" key="2">
    <source>
        <dbReference type="Proteomes" id="UP000547458"/>
    </source>
</evidence>
<protein>
    <recommendedName>
        <fullName evidence="3">ESX secretion-associated protein EspG</fullName>
    </recommendedName>
</protein>
<comment type="caution">
    <text evidence="1">The sequence shown here is derived from an EMBL/GenBank/DDBJ whole genome shotgun (WGS) entry which is preliminary data.</text>
</comment>
<reference evidence="1 2" key="1">
    <citation type="submission" date="2020-03" db="EMBL/GenBank/DDBJ databases">
        <title>Sequencing the genomes of 1000 actinobacteria strains.</title>
        <authorList>
            <person name="Klenk H.-P."/>
        </authorList>
    </citation>
    <scope>NUCLEOTIDE SEQUENCE [LARGE SCALE GENOMIC DNA]</scope>
    <source>
        <strain evidence="1 2">DSM 16403</strain>
    </source>
</reference>
<dbReference type="AlphaFoldDB" id="A0A846RDX5"/>
<evidence type="ECO:0000313" key="1">
    <source>
        <dbReference type="EMBL" id="NJC21328.1"/>
    </source>
</evidence>
<dbReference type="EMBL" id="JAATJL010000001">
    <property type="protein sequence ID" value="NJC21328.1"/>
    <property type="molecule type" value="Genomic_DNA"/>
</dbReference>
<sequence>MGTFTSVPGPTRIIRISDIAWSVAVDAASQKLAAHDGDDNAANTPSTTAALSQETVNLAWAELRTAGIARGDAITDAWLGAINLILSPDTLIRLTAEYNGLSGHSDLSITGSRGACVYRRRTIETLPNGGTRITGRESGVEISLFNAAQFWGSAVRVLPPLEELRADAANAGYVIGEDPVVVPSEVSAALAAHLQQTPDDDGGLAAALTGLGAPAELTDVVVHQTASVTATLETPADVRVLAWAGMWSLANGQLYSIRARADEGAVTLTRVQPGHVARELSFALVGAYDFAGSAQGSQA</sequence>
<proteinExistence type="predicted"/>
<organism evidence="1 2">
    <name type="scientific">Arthrobacter pigmenti</name>
    <dbReference type="NCBI Taxonomy" id="271432"/>
    <lineage>
        <taxon>Bacteria</taxon>
        <taxon>Bacillati</taxon>
        <taxon>Actinomycetota</taxon>
        <taxon>Actinomycetes</taxon>
        <taxon>Micrococcales</taxon>
        <taxon>Micrococcaceae</taxon>
        <taxon>Arthrobacter</taxon>
    </lineage>
</organism>
<accession>A0A846RDX5</accession>